<dbReference type="InterPro" id="IPR009057">
    <property type="entry name" value="Homeodomain-like_sf"/>
</dbReference>
<dbReference type="SUPFAM" id="SSF48498">
    <property type="entry name" value="Tetracyclin repressor-like, C-terminal domain"/>
    <property type="match status" value="1"/>
</dbReference>
<evidence type="ECO:0000256" key="2">
    <source>
        <dbReference type="ARBA" id="ARBA00023125"/>
    </source>
</evidence>
<protein>
    <submittedName>
        <fullName evidence="6">TetR/AcrR family transcriptional regulator</fullName>
    </submittedName>
</protein>
<dbReference type="PANTHER" id="PTHR30055">
    <property type="entry name" value="HTH-TYPE TRANSCRIPTIONAL REGULATOR RUTR"/>
    <property type="match status" value="1"/>
</dbReference>
<evidence type="ECO:0000256" key="3">
    <source>
        <dbReference type="ARBA" id="ARBA00023163"/>
    </source>
</evidence>
<dbReference type="Pfam" id="PF00440">
    <property type="entry name" value="TetR_N"/>
    <property type="match status" value="1"/>
</dbReference>
<keyword evidence="3" id="KW-0804">Transcription</keyword>
<dbReference type="PANTHER" id="PTHR30055:SF234">
    <property type="entry name" value="HTH-TYPE TRANSCRIPTIONAL REGULATOR BETI"/>
    <property type="match status" value="1"/>
</dbReference>
<evidence type="ECO:0000256" key="4">
    <source>
        <dbReference type="PROSITE-ProRule" id="PRU00335"/>
    </source>
</evidence>
<dbReference type="Gene3D" id="1.10.357.10">
    <property type="entry name" value="Tetracycline Repressor, domain 2"/>
    <property type="match status" value="1"/>
</dbReference>
<evidence type="ECO:0000313" key="6">
    <source>
        <dbReference type="EMBL" id="UZK58183.1"/>
    </source>
</evidence>
<dbReference type="SUPFAM" id="SSF46689">
    <property type="entry name" value="Homeodomain-like"/>
    <property type="match status" value="1"/>
</dbReference>
<name>A0ABY6Q179_9ACTN</name>
<dbReference type="EMBL" id="CP098740">
    <property type="protein sequence ID" value="UZK58183.1"/>
    <property type="molecule type" value="Genomic_DNA"/>
</dbReference>
<gene>
    <name evidence="6" type="ORF">NEH16_32525</name>
</gene>
<feature type="domain" description="HTH tetR-type" evidence="5">
    <location>
        <begin position="6"/>
        <end position="66"/>
    </location>
</feature>
<sequence length="215" mass="22654">MQERSERTRRRLIDAAAELFTRSGYASATLGQIAAAAGVTKGALYFHFPSKDALADAVALHGSALLGEFLDERRATGDGPVQRLIDLTHWLTLVRRDDPVARAAFRLADDGVDGPAGTGGLRRAWLAEARRLLDEADAAGELSGDARGDGAEALLAALLYGIAPPGTDRTAGAGVRPEDGGALWQLLLPVLVGPGRTGRYRTVPPRPRAEAVRAA</sequence>
<dbReference type="RefSeq" id="WP_265546738.1">
    <property type="nucleotide sequence ID" value="NZ_CP098740.1"/>
</dbReference>
<keyword evidence="2 4" id="KW-0238">DNA-binding</keyword>
<dbReference type="InterPro" id="IPR047923">
    <property type="entry name" value="ArpA-like"/>
</dbReference>
<proteinExistence type="predicted"/>
<evidence type="ECO:0000259" key="5">
    <source>
        <dbReference type="PROSITE" id="PS50977"/>
    </source>
</evidence>
<dbReference type="Proteomes" id="UP001164963">
    <property type="component" value="Chromosome"/>
</dbReference>
<dbReference type="PRINTS" id="PR00455">
    <property type="entry name" value="HTHTETR"/>
</dbReference>
<dbReference type="PROSITE" id="PS50977">
    <property type="entry name" value="HTH_TETR_2"/>
    <property type="match status" value="1"/>
</dbReference>
<keyword evidence="1" id="KW-0805">Transcription regulation</keyword>
<keyword evidence="7" id="KW-1185">Reference proteome</keyword>
<evidence type="ECO:0000313" key="7">
    <source>
        <dbReference type="Proteomes" id="UP001164963"/>
    </source>
</evidence>
<feature type="DNA-binding region" description="H-T-H motif" evidence="4">
    <location>
        <begin position="29"/>
        <end position="48"/>
    </location>
</feature>
<dbReference type="PROSITE" id="PS01081">
    <property type="entry name" value="HTH_TETR_1"/>
    <property type="match status" value="1"/>
</dbReference>
<organism evidence="6 7">
    <name type="scientific">Streptomyces drozdowiczii</name>
    <dbReference type="NCBI Taxonomy" id="202862"/>
    <lineage>
        <taxon>Bacteria</taxon>
        <taxon>Bacillati</taxon>
        <taxon>Actinomycetota</taxon>
        <taxon>Actinomycetes</taxon>
        <taxon>Kitasatosporales</taxon>
        <taxon>Streptomycetaceae</taxon>
        <taxon>Streptomyces</taxon>
    </lineage>
</organism>
<accession>A0ABY6Q179</accession>
<dbReference type="NCBIfam" id="NF041196">
    <property type="entry name" value="ScbR_bind_reg"/>
    <property type="match status" value="1"/>
</dbReference>
<evidence type="ECO:0000256" key="1">
    <source>
        <dbReference type="ARBA" id="ARBA00023015"/>
    </source>
</evidence>
<dbReference type="InterPro" id="IPR050109">
    <property type="entry name" value="HTH-type_TetR-like_transc_reg"/>
</dbReference>
<dbReference type="InterPro" id="IPR036271">
    <property type="entry name" value="Tet_transcr_reg_TetR-rel_C_sf"/>
</dbReference>
<dbReference type="InterPro" id="IPR001647">
    <property type="entry name" value="HTH_TetR"/>
</dbReference>
<reference evidence="6" key="1">
    <citation type="journal article" date="2022" name="Front. Microbiol.">
        <title>Mirubactin C rescues the lethal effect of cell wall biosynthesis mutations in Bacillus subtilis.</title>
        <authorList>
            <person name="Kepplinger B."/>
            <person name="Wen X."/>
            <person name="Tyler A.R."/>
            <person name="Kim B.Y."/>
            <person name="Brown J."/>
            <person name="Banks P."/>
            <person name="Dashti Y."/>
            <person name="Mackenzie E.S."/>
            <person name="Wills C."/>
            <person name="Kawai Y."/>
            <person name="Waldron K.J."/>
            <person name="Allenby N.E.E."/>
            <person name="Wu L.J."/>
            <person name="Hall M.J."/>
            <person name="Errington J."/>
        </authorList>
    </citation>
    <scope>NUCLEOTIDE SEQUENCE</scope>
    <source>
        <strain evidence="6">MDA8-470</strain>
    </source>
</reference>
<dbReference type="InterPro" id="IPR023772">
    <property type="entry name" value="DNA-bd_HTH_TetR-type_CS"/>
</dbReference>